<proteinExistence type="predicted"/>
<feature type="coiled-coil region" evidence="1">
    <location>
        <begin position="542"/>
        <end position="569"/>
    </location>
</feature>
<comment type="caution">
    <text evidence="3">The sequence shown here is derived from an EMBL/GenBank/DDBJ whole genome shotgun (WGS) entry which is preliminary data.</text>
</comment>
<name>A0A9X4AX68_9BACT</name>
<evidence type="ECO:0000313" key="4">
    <source>
        <dbReference type="Proteomes" id="UP001151081"/>
    </source>
</evidence>
<gene>
    <name evidence="3" type="ORF">KEG57_36620</name>
</gene>
<organism evidence="3 4">
    <name type="scientific">Polyangium jinanense</name>
    <dbReference type="NCBI Taxonomy" id="2829994"/>
    <lineage>
        <taxon>Bacteria</taxon>
        <taxon>Pseudomonadati</taxon>
        <taxon>Myxococcota</taxon>
        <taxon>Polyangia</taxon>
        <taxon>Polyangiales</taxon>
        <taxon>Polyangiaceae</taxon>
        <taxon>Polyangium</taxon>
    </lineage>
</organism>
<protein>
    <recommendedName>
        <fullName evidence="2">DUF6891 domain-containing protein</fullName>
    </recommendedName>
</protein>
<evidence type="ECO:0000259" key="2">
    <source>
        <dbReference type="Pfam" id="PF21831"/>
    </source>
</evidence>
<dbReference type="InterPro" id="IPR054186">
    <property type="entry name" value="DUF6891"/>
</dbReference>
<evidence type="ECO:0000256" key="1">
    <source>
        <dbReference type="SAM" id="Coils"/>
    </source>
</evidence>
<sequence length="772" mass="84472">MLGHRDVPSKLDAMIARELHLGYSDDERIVEDATEQFPDHGEPVVRAALAAALEKRAIEERGWPETTDCDRLDSAFAALEAEGVVARQSFWCCTSCAIPAIKAEMMDEEARGTAVRGYVYFHWGMLDDVASGGPLGLQCGGAIADDDSAHGRIVERVVAALKRAGLAAEGRSERTVEVALDWKKRRRAPPRPDDAKSIEEHVAAWERAFATAILCCVPNMFPIELGPALVSVGAGALAARLASRSTRAGMADITARALAGAGEEALAREVLLAAYRRHPSVDRRWDNDLTTALTRDPALSYIALLLRGGLSDDVVARVAVARISPLPPTIFAAAAKAWLACLMREAGRPISKYQEDRWIGDSRAVWSYDERTPYEGRDAREGRVLLAAALWSYLTPEESEGYTDPAFGWLWSSEELIEKPQSLARRGAFRACAIANDLEARLDEVEGGAVPDLMEEMIAAGEIDMARALLPKIDGDDRTLALIALGELPPVDVNATKERIRELETSYQDCLITYAEWERGPVVAAHALAASGDPESALALLTASLEEKVAESKAEVAAARATLDQAAAASFEIDWTARAQDVSPEWTPTDERRLESTTRELTATEAQGLMQVRQRMRSLSRLLVKLAAVDRERSSKIFDDVVERLGVGQAWWGECVTVMMAVGRLDEALKLDRAPEAPSMGRRSMEIARLLLLAGRRDDALERLIAFMAKWAWPRELLDVGLMLLSLAPPEKRPAIAARLRAAYDRAIVVLDELAPPPQAAPCRARLLRSAW</sequence>
<keyword evidence="1" id="KW-0175">Coiled coil</keyword>
<accession>A0A9X4AX68</accession>
<reference evidence="3 4" key="1">
    <citation type="submission" date="2021-04" db="EMBL/GenBank/DDBJ databases">
        <title>Genome analysis of Polyangium sp.</title>
        <authorList>
            <person name="Li Y."/>
            <person name="Wang J."/>
        </authorList>
    </citation>
    <scope>NUCLEOTIDE SEQUENCE [LARGE SCALE GENOMIC DNA]</scope>
    <source>
        <strain evidence="3 4">SDU14</strain>
    </source>
</reference>
<dbReference type="EMBL" id="JAGTJJ010000034">
    <property type="protein sequence ID" value="MDC3986060.1"/>
    <property type="molecule type" value="Genomic_DNA"/>
</dbReference>
<dbReference type="AlphaFoldDB" id="A0A9X4AX68"/>
<dbReference type="RefSeq" id="WP_272428487.1">
    <property type="nucleotide sequence ID" value="NZ_JAGTJJ010000034.1"/>
</dbReference>
<evidence type="ECO:0000313" key="3">
    <source>
        <dbReference type="EMBL" id="MDC3986060.1"/>
    </source>
</evidence>
<keyword evidence="4" id="KW-1185">Reference proteome</keyword>
<dbReference type="Proteomes" id="UP001151081">
    <property type="component" value="Unassembled WGS sequence"/>
</dbReference>
<feature type="domain" description="DUF6891" evidence="2">
    <location>
        <begin position="9"/>
        <end position="186"/>
    </location>
</feature>
<dbReference type="Pfam" id="PF21831">
    <property type="entry name" value="DUF6891"/>
    <property type="match status" value="1"/>
</dbReference>